<evidence type="ECO:0000313" key="4">
    <source>
        <dbReference type="Proteomes" id="UP000593818"/>
    </source>
</evidence>
<accession>A0A7M2XS22</accession>
<dbReference type="CDD" id="cd04859">
    <property type="entry name" value="Prim_Pol"/>
    <property type="match status" value="1"/>
</dbReference>
<gene>
    <name evidence="3" type="ORF">INP59_04855</name>
</gene>
<feature type="region of interest" description="Disordered" evidence="1">
    <location>
        <begin position="51"/>
        <end position="72"/>
    </location>
</feature>
<evidence type="ECO:0000256" key="1">
    <source>
        <dbReference type="SAM" id="MobiDB-lite"/>
    </source>
</evidence>
<dbReference type="Pfam" id="PF09250">
    <property type="entry name" value="Prim-Pol"/>
    <property type="match status" value="1"/>
</dbReference>
<feature type="domain" description="DNA primase/polymerase bifunctional N-terminal" evidence="2">
    <location>
        <begin position="28"/>
        <end position="216"/>
    </location>
</feature>
<dbReference type="RefSeq" id="WP_193903249.1">
    <property type="nucleotide sequence ID" value="NZ_CP063450.1"/>
</dbReference>
<feature type="compositionally biased region" description="Basic and acidic residues" evidence="1">
    <location>
        <begin position="51"/>
        <end position="63"/>
    </location>
</feature>
<evidence type="ECO:0000313" key="3">
    <source>
        <dbReference type="EMBL" id="QOV99711.1"/>
    </source>
</evidence>
<protein>
    <submittedName>
        <fullName evidence="3">Bifunctional DNA primase/polymerase</fullName>
    </submittedName>
</protein>
<keyword evidence="4" id="KW-1185">Reference proteome</keyword>
<feature type="region of interest" description="Disordered" evidence="1">
    <location>
        <begin position="227"/>
        <end position="256"/>
    </location>
</feature>
<organism evidence="3 4">
    <name type="scientific">Rhodococcus pyridinivorans</name>
    <dbReference type="NCBI Taxonomy" id="103816"/>
    <lineage>
        <taxon>Bacteria</taxon>
        <taxon>Bacillati</taxon>
        <taxon>Actinomycetota</taxon>
        <taxon>Actinomycetes</taxon>
        <taxon>Mycobacteriales</taxon>
        <taxon>Nocardiaceae</taxon>
        <taxon>Rhodococcus</taxon>
    </lineage>
</organism>
<dbReference type="SMART" id="SM00943">
    <property type="entry name" value="Prim-Pol"/>
    <property type="match status" value="1"/>
</dbReference>
<dbReference type="SUPFAM" id="SSF56747">
    <property type="entry name" value="Prim-pol domain"/>
    <property type="match status" value="1"/>
</dbReference>
<evidence type="ECO:0000259" key="2">
    <source>
        <dbReference type="SMART" id="SM00943"/>
    </source>
</evidence>
<sequence>MMDTSYNDMDAALAGLSAASDGPTFAQVKALARAGFHVLLIKPGTKEPVDLRTDRERAHDARTGRGGSGLYSSTNRVDRLENLWDRAVAKFGQEPNVAVDVERSGLVVIDADQADETADVQRRGLAGADAPLEAYAPTVTTPGAQDAAGKWVHSGGGHFHFAVDVEDLPLVKSFKLPGGAEVSTKDRYVLIPPSVRNEGPYTVTGHVRPLSSAPWLIDLIRAQAETDEADTTARAQAAQDRTQRRESEGPSSVEAWNDAHPWEELLLEHDWTPTGKPDNCGCPIVTAPGDHASPKSATAHEDGCTNRRVDLEGASGPLHIWTDHPPVELEGRERWTKAQFVAAMRGQTMEEFLVAEGLVDDEVDPAAMAFAVNGEAGGKGPVVRDLTVDEEEAFWASSAALERVRQFAWSRSASPWSVLGVVLCEVVARVPPHVVLPPIVGGAASLNLFVNLVGASGEGKGKSVATAEDLTSGLSYAAHKGIGSGEGITKTFGVRKKGSQVTLRVRDRAVVDSPEVDTLTAVAERKASTILGQLRKAWSGEDLSFNNADESRSPEVPKHSYRLALHVGVQPGRARALFEDADGGTPQRFLWLSTLDPLIPDADVPEPPPLDLAHIEKRWPTDPFLTGEALLFADDEEEEESTPRRDDGVLRKPTTFEVLEVAQPIRDTIRRNDKAKHWRKATDSALDGHRGLQRLKVAAALSLLEGGTGNVTVDHWDRAELVLRRSDAVRAQVQGVLQDQDRKAAEARAKRNAEAEVAKDRATQGLKLAQTRKRVHKVLGKPEHADGLPLGKLRAEVGSAYRDHINETVDFLVEAGELVEVPGGKAPKYRLVGTA</sequence>
<dbReference type="Proteomes" id="UP000593818">
    <property type="component" value="Chromosome"/>
</dbReference>
<name>A0A7M2XS22_9NOCA</name>
<dbReference type="InterPro" id="IPR015330">
    <property type="entry name" value="DNA_primase/pol_bifunc_N"/>
</dbReference>
<dbReference type="AlphaFoldDB" id="A0A7M2XS22"/>
<dbReference type="EMBL" id="CP063450">
    <property type="protein sequence ID" value="QOV99711.1"/>
    <property type="molecule type" value="Genomic_DNA"/>
</dbReference>
<proteinExistence type="predicted"/>
<reference evidence="3 4" key="1">
    <citation type="submission" date="2020-10" db="EMBL/GenBank/DDBJ databases">
        <title>Whole genome sequence of oil-degrading bacteria Rhodococcus pyridinivorans strain 5Ap.</title>
        <authorList>
            <person name="Akhremchuk A.E."/>
            <person name="Valentovich L.N."/>
            <person name="Charniauskaya M.I."/>
            <person name="Bukliarevich H.A."/>
            <person name="Titok M.A."/>
        </authorList>
    </citation>
    <scope>NUCLEOTIDE SEQUENCE [LARGE SCALE GENOMIC DNA]</scope>
    <source>
        <strain evidence="3 4">5Ap</strain>
    </source>
</reference>